<dbReference type="AlphaFoldDB" id="A0AAW9SUG7"/>
<evidence type="ECO:0000313" key="2">
    <source>
        <dbReference type="EMBL" id="MEN9062478.1"/>
    </source>
</evidence>
<gene>
    <name evidence="2" type="ORF">ABFB10_17265</name>
</gene>
<organism evidence="2 3">
    <name type="scientific">Ponticoccus litoralis</name>
    <dbReference type="NCBI Taxonomy" id="422297"/>
    <lineage>
        <taxon>Bacteria</taxon>
        <taxon>Pseudomonadati</taxon>
        <taxon>Pseudomonadota</taxon>
        <taxon>Alphaproteobacteria</taxon>
        <taxon>Rhodobacterales</taxon>
        <taxon>Roseobacteraceae</taxon>
        <taxon>Ponticoccus</taxon>
    </lineage>
</organism>
<dbReference type="RefSeq" id="WP_347167445.1">
    <property type="nucleotide sequence ID" value="NZ_JBDNCH010000002.1"/>
</dbReference>
<feature type="chain" id="PRO_5043667765" evidence="1">
    <location>
        <begin position="26"/>
        <end position="141"/>
    </location>
</feature>
<protein>
    <submittedName>
        <fullName evidence="2">Uncharacterized protein</fullName>
    </submittedName>
</protein>
<keyword evidence="1" id="KW-0732">Signal</keyword>
<sequence>MIQTTKALLIGACLCGATLAGTAQADKAAARLMDMMLYEDQAYGVTFAQYEGRTGATDGVIGLAGKALTRPAPEPESTVHVRSEGAPGLGPRDRTLARDLAKAFCAHHGLTVAVDAESRFQANGVWTFRNLCLDTPGVQGS</sequence>
<reference evidence="2 3" key="1">
    <citation type="submission" date="2024-05" db="EMBL/GenBank/DDBJ databases">
        <title>Genome sequence of Ponticoccus litoralis KCCM 90028.</title>
        <authorList>
            <person name="Kim J.M."/>
            <person name="Lee J.K."/>
            <person name="Choi B.J."/>
            <person name="Bayburt H."/>
            <person name="Baek J.H."/>
            <person name="Jeon C.O."/>
        </authorList>
    </citation>
    <scope>NUCLEOTIDE SEQUENCE [LARGE SCALE GENOMIC DNA]</scope>
    <source>
        <strain evidence="2 3">KCCM 90028</strain>
    </source>
</reference>
<evidence type="ECO:0000256" key="1">
    <source>
        <dbReference type="SAM" id="SignalP"/>
    </source>
</evidence>
<proteinExistence type="predicted"/>
<comment type="caution">
    <text evidence="2">The sequence shown here is derived from an EMBL/GenBank/DDBJ whole genome shotgun (WGS) entry which is preliminary data.</text>
</comment>
<keyword evidence="3" id="KW-1185">Reference proteome</keyword>
<name>A0AAW9SUG7_9RHOB</name>
<dbReference type="EMBL" id="JBDNCH010000002">
    <property type="protein sequence ID" value="MEN9062478.1"/>
    <property type="molecule type" value="Genomic_DNA"/>
</dbReference>
<dbReference type="Proteomes" id="UP001428774">
    <property type="component" value="Unassembled WGS sequence"/>
</dbReference>
<evidence type="ECO:0000313" key="3">
    <source>
        <dbReference type="Proteomes" id="UP001428774"/>
    </source>
</evidence>
<feature type="signal peptide" evidence="1">
    <location>
        <begin position="1"/>
        <end position="25"/>
    </location>
</feature>
<accession>A0AAW9SUG7</accession>